<dbReference type="EMBL" id="FOLQ01000008">
    <property type="protein sequence ID" value="SFD87075.1"/>
    <property type="molecule type" value="Genomic_DNA"/>
</dbReference>
<dbReference type="STRING" id="662367.SAMN05216167_1088"/>
<reference evidence="2 3" key="1">
    <citation type="submission" date="2016-10" db="EMBL/GenBank/DDBJ databases">
        <authorList>
            <person name="de Groot N.N."/>
        </authorList>
    </citation>
    <scope>NUCLEOTIDE SEQUENCE [LARGE SCALE GENOMIC DNA]</scope>
    <source>
        <strain evidence="2 3">DSM 26130</strain>
    </source>
</reference>
<evidence type="ECO:0000256" key="1">
    <source>
        <dbReference type="SAM" id="MobiDB-lite"/>
    </source>
</evidence>
<name>A0A1I1VW65_9BACT</name>
<feature type="region of interest" description="Disordered" evidence="1">
    <location>
        <begin position="1"/>
        <end position="21"/>
    </location>
</feature>
<protein>
    <submittedName>
        <fullName evidence="2">Uncharacterized protein</fullName>
    </submittedName>
</protein>
<organism evidence="2 3">
    <name type="scientific">Spirosoma endophyticum</name>
    <dbReference type="NCBI Taxonomy" id="662367"/>
    <lineage>
        <taxon>Bacteria</taxon>
        <taxon>Pseudomonadati</taxon>
        <taxon>Bacteroidota</taxon>
        <taxon>Cytophagia</taxon>
        <taxon>Cytophagales</taxon>
        <taxon>Cytophagaceae</taxon>
        <taxon>Spirosoma</taxon>
    </lineage>
</organism>
<accession>A0A1I1VW65</accession>
<gene>
    <name evidence="2" type="ORF">SAMN05216167_1088</name>
</gene>
<dbReference type="AlphaFoldDB" id="A0A1I1VW65"/>
<dbReference type="Proteomes" id="UP000198598">
    <property type="component" value="Unassembled WGS sequence"/>
</dbReference>
<proteinExistence type="predicted"/>
<evidence type="ECO:0000313" key="2">
    <source>
        <dbReference type="EMBL" id="SFD87075.1"/>
    </source>
</evidence>
<sequence length="41" mass="4722">MLRTSTDLTGQKNTSQQQSQIRYFKYIDGPAKPVPNKEKHS</sequence>
<evidence type="ECO:0000313" key="3">
    <source>
        <dbReference type="Proteomes" id="UP000198598"/>
    </source>
</evidence>
<keyword evidence="3" id="KW-1185">Reference proteome</keyword>